<dbReference type="SMART" id="SM00267">
    <property type="entry name" value="GGDEF"/>
    <property type="match status" value="1"/>
</dbReference>
<dbReference type="PROSITE" id="PS50883">
    <property type="entry name" value="EAL"/>
    <property type="match status" value="1"/>
</dbReference>
<dbReference type="Pfam" id="PF00990">
    <property type="entry name" value="GGDEF"/>
    <property type="match status" value="1"/>
</dbReference>
<gene>
    <name evidence="4" type="ORF">ACFFK0_04575</name>
</gene>
<dbReference type="Gene3D" id="3.30.450.20">
    <property type="entry name" value="PAS domain"/>
    <property type="match status" value="1"/>
</dbReference>
<dbReference type="CDD" id="cd01948">
    <property type="entry name" value="EAL"/>
    <property type="match status" value="1"/>
</dbReference>
<accession>A0ABV6DGI1</accession>
<feature type="transmembrane region" description="Helical" evidence="1">
    <location>
        <begin position="146"/>
        <end position="166"/>
    </location>
</feature>
<protein>
    <submittedName>
        <fullName evidence="4">Bifunctional diguanylate cyclase/phosphodiesterase</fullName>
    </submittedName>
</protein>
<dbReference type="InterPro" id="IPR052155">
    <property type="entry name" value="Biofilm_reg_signaling"/>
</dbReference>
<dbReference type="CDD" id="cd01949">
    <property type="entry name" value="GGDEF"/>
    <property type="match status" value="1"/>
</dbReference>
<dbReference type="SMART" id="SM00091">
    <property type="entry name" value="PAS"/>
    <property type="match status" value="1"/>
</dbReference>
<sequence>MNTVLWNSLVIPLLLCLIPFLMVLYVAAEVYFRNPRQLLNRTAAIQLICCSTIFLGEWLIATVPGEYMSSISLFVKFGGAFLAVSSSIYFFIRLSVLRFHNGWTLVLAAIPLAAYTALTLLPDVFILEYNYNGRYRDEELSPAFDILLKATLLYAVVLCSALLFFARRRFGQYFKLVKAERRKYTPLFVGMLATFLVLVAYSTLPEYIFDWHGKVPPRLIPQYGVLVWAFCIRYAIVKLNLLPSPERKYQILFRLSKHGIVLLDRHARVVEANPAFERMISLSDQHLEGAFIDQFLMEADQEPFRQKYYKRFRELEPLREELAFLGPDGQALITEAESDYLVLNDEILQYVILRNITERKRSELLMRHMAYHDDLTDLANRHLFHERMEQAIRELDRKDGERMAAVLLLDLDRFKLINDTLGHAAGDSLLMAIAEKLRSCCDVQATIARLGGDEFAILLPAIPTEETALQAAGRLMEALQAPIPLEGKEYYITVSIGISIAPADGRTPAELLRHADTAMYVSKQAGRNTYSRFSAEWNESNEHSLNVVNGLRHALERGEFLLYYQPQVNMSTGVIVGAEALIRWMHPVRGMVAPGEFIPLSEETGLIVPMGDWVLRTALSHWQRWRSLGMQDLVLSVNLSPKQVLAGGFVEKLAEVLAETGFPPDKLCLEVTEGIAIHDNGLALEVCRGVRELGVHLAIDDFGTGYSSLSALHRFPFTTMKLDRSFISSIGQQDQSETVLKAMLGLARGLHMDVVCEGVESREQWNRLQALGCGVVQGYLVSRPLPVAEFERFVLGSGTAAG</sequence>
<dbReference type="PANTHER" id="PTHR44757">
    <property type="entry name" value="DIGUANYLATE CYCLASE DGCP"/>
    <property type="match status" value="1"/>
</dbReference>
<dbReference type="SUPFAM" id="SSF141868">
    <property type="entry name" value="EAL domain-like"/>
    <property type="match status" value="1"/>
</dbReference>
<evidence type="ECO:0000313" key="4">
    <source>
        <dbReference type="EMBL" id="MFC0211734.1"/>
    </source>
</evidence>
<dbReference type="CDD" id="cd00130">
    <property type="entry name" value="PAS"/>
    <property type="match status" value="1"/>
</dbReference>
<dbReference type="InterPro" id="IPR001633">
    <property type="entry name" value="EAL_dom"/>
</dbReference>
<evidence type="ECO:0000259" key="2">
    <source>
        <dbReference type="PROSITE" id="PS50883"/>
    </source>
</evidence>
<organism evidence="4 5">
    <name type="scientific">Paenibacillus chartarius</name>
    <dbReference type="NCBI Taxonomy" id="747481"/>
    <lineage>
        <taxon>Bacteria</taxon>
        <taxon>Bacillati</taxon>
        <taxon>Bacillota</taxon>
        <taxon>Bacilli</taxon>
        <taxon>Bacillales</taxon>
        <taxon>Paenibacillaceae</taxon>
        <taxon>Paenibacillus</taxon>
    </lineage>
</organism>
<comment type="caution">
    <text evidence="4">The sequence shown here is derived from an EMBL/GenBank/DDBJ whole genome shotgun (WGS) entry which is preliminary data.</text>
</comment>
<dbReference type="Pfam" id="PF00563">
    <property type="entry name" value="EAL"/>
    <property type="match status" value="1"/>
</dbReference>
<reference evidence="4 5" key="1">
    <citation type="submission" date="2024-09" db="EMBL/GenBank/DDBJ databases">
        <authorList>
            <person name="Sun Q."/>
            <person name="Mori K."/>
        </authorList>
    </citation>
    <scope>NUCLEOTIDE SEQUENCE [LARGE SCALE GENOMIC DNA]</scope>
    <source>
        <strain evidence="4 5">CCM 7759</strain>
    </source>
</reference>
<dbReference type="NCBIfam" id="TIGR00254">
    <property type="entry name" value="GGDEF"/>
    <property type="match status" value="1"/>
</dbReference>
<dbReference type="InterPro" id="IPR029787">
    <property type="entry name" value="Nucleotide_cyclase"/>
</dbReference>
<keyword evidence="1" id="KW-1133">Transmembrane helix</keyword>
<dbReference type="Gene3D" id="3.20.20.450">
    <property type="entry name" value="EAL domain"/>
    <property type="match status" value="1"/>
</dbReference>
<dbReference type="InterPro" id="IPR000014">
    <property type="entry name" value="PAS"/>
</dbReference>
<dbReference type="SUPFAM" id="SSF55785">
    <property type="entry name" value="PYP-like sensor domain (PAS domain)"/>
    <property type="match status" value="1"/>
</dbReference>
<dbReference type="NCBIfam" id="TIGR00229">
    <property type="entry name" value="sensory_box"/>
    <property type="match status" value="1"/>
</dbReference>
<name>A0ABV6DGI1_9BACL</name>
<dbReference type="Gene3D" id="3.30.70.270">
    <property type="match status" value="1"/>
</dbReference>
<feature type="domain" description="GGDEF" evidence="3">
    <location>
        <begin position="402"/>
        <end position="535"/>
    </location>
</feature>
<dbReference type="Proteomes" id="UP001589776">
    <property type="component" value="Unassembled WGS sequence"/>
</dbReference>
<dbReference type="RefSeq" id="WP_377468722.1">
    <property type="nucleotide sequence ID" value="NZ_JBHLWN010000022.1"/>
</dbReference>
<feature type="transmembrane region" description="Helical" evidence="1">
    <location>
        <begin position="104"/>
        <end position="126"/>
    </location>
</feature>
<dbReference type="PROSITE" id="PS50887">
    <property type="entry name" value="GGDEF"/>
    <property type="match status" value="1"/>
</dbReference>
<dbReference type="InterPro" id="IPR043128">
    <property type="entry name" value="Rev_trsase/Diguanyl_cyclase"/>
</dbReference>
<dbReference type="PANTHER" id="PTHR44757:SF2">
    <property type="entry name" value="BIOFILM ARCHITECTURE MAINTENANCE PROTEIN MBAA"/>
    <property type="match status" value="1"/>
</dbReference>
<feature type="transmembrane region" description="Helical" evidence="1">
    <location>
        <begin position="6"/>
        <end position="26"/>
    </location>
</feature>
<dbReference type="SUPFAM" id="SSF55073">
    <property type="entry name" value="Nucleotide cyclase"/>
    <property type="match status" value="1"/>
</dbReference>
<feature type="transmembrane region" description="Helical" evidence="1">
    <location>
        <begin position="73"/>
        <end position="92"/>
    </location>
</feature>
<proteinExistence type="predicted"/>
<dbReference type="InterPro" id="IPR035919">
    <property type="entry name" value="EAL_sf"/>
</dbReference>
<keyword evidence="1" id="KW-0472">Membrane</keyword>
<feature type="transmembrane region" description="Helical" evidence="1">
    <location>
        <begin position="38"/>
        <end position="61"/>
    </location>
</feature>
<evidence type="ECO:0000256" key="1">
    <source>
        <dbReference type="SAM" id="Phobius"/>
    </source>
</evidence>
<dbReference type="InterPro" id="IPR035965">
    <property type="entry name" value="PAS-like_dom_sf"/>
</dbReference>
<dbReference type="InterPro" id="IPR000160">
    <property type="entry name" value="GGDEF_dom"/>
</dbReference>
<dbReference type="EMBL" id="JBHLWN010000022">
    <property type="protein sequence ID" value="MFC0211734.1"/>
    <property type="molecule type" value="Genomic_DNA"/>
</dbReference>
<dbReference type="Pfam" id="PF13426">
    <property type="entry name" value="PAS_9"/>
    <property type="match status" value="1"/>
</dbReference>
<keyword evidence="5" id="KW-1185">Reference proteome</keyword>
<dbReference type="SMART" id="SM00052">
    <property type="entry name" value="EAL"/>
    <property type="match status" value="1"/>
</dbReference>
<evidence type="ECO:0000313" key="5">
    <source>
        <dbReference type="Proteomes" id="UP001589776"/>
    </source>
</evidence>
<feature type="domain" description="EAL" evidence="2">
    <location>
        <begin position="544"/>
        <end position="798"/>
    </location>
</feature>
<feature type="transmembrane region" description="Helical" evidence="1">
    <location>
        <begin position="187"/>
        <end position="208"/>
    </location>
</feature>
<evidence type="ECO:0000259" key="3">
    <source>
        <dbReference type="PROSITE" id="PS50887"/>
    </source>
</evidence>
<keyword evidence="1" id="KW-0812">Transmembrane</keyword>